<evidence type="ECO:0000256" key="2">
    <source>
        <dbReference type="ARBA" id="ARBA00022614"/>
    </source>
</evidence>
<keyword evidence="4" id="KW-0547">Nucleotide-binding</keyword>
<reference evidence="10" key="1">
    <citation type="submission" date="2025-08" db="UniProtKB">
        <authorList>
            <consortium name="RefSeq"/>
        </authorList>
    </citation>
    <scope>IDENTIFICATION</scope>
</reference>
<keyword evidence="6" id="KW-0067">ATP-binding</keyword>
<evidence type="ECO:0000256" key="1">
    <source>
        <dbReference type="ARBA" id="ARBA00008894"/>
    </source>
</evidence>
<dbReference type="Gene3D" id="1.20.5.4130">
    <property type="match status" value="1"/>
</dbReference>
<dbReference type="InterPro" id="IPR041118">
    <property type="entry name" value="Rx_N"/>
</dbReference>
<dbReference type="GO" id="GO:0006952">
    <property type="term" value="P:defense response"/>
    <property type="evidence" value="ECO:0007669"/>
    <property type="project" value="UniProtKB-KW"/>
</dbReference>
<evidence type="ECO:0000313" key="10">
    <source>
        <dbReference type="RefSeq" id="XP_039128454.1"/>
    </source>
</evidence>
<dbReference type="GO" id="GO:0005524">
    <property type="term" value="F:ATP binding"/>
    <property type="evidence" value="ECO:0007669"/>
    <property type="project" value="UniProtKB-KW"/>
</dbReference>
<name>A0AB40BMT3_DIOCR</name>
<evidence type="ECO:0000259" key="8">
    <source>
        <dbReference type="Pfam" id="PF18052"/>
    </source>
</evidence>
<dbReference type="PANTHER" id="PTHR36766:SF70">
    <property type="entry name" value="DISEASE RESISTANCE PROTEIN RGA4"/>
    <property type="match status" value="1"/>
</dbReference>
<evidence type="ECO:0000259" key="7">
    <source>
        <dbReference type="Pfam" id="PF00931"/>
    </source>
</evidence>
<keyword evidence="9" id="KW-1185">Reference proteome</keyword>
<dbReference type="Pfam" id="PF18052">
    <property type="entry name" value="Rx_N"/>
    <property type="match status" value="1"/>
</dbReference>
<keyword evidence="5" id="KW-0611">Plant defense</keyword>
<accession>A0AB40BMT3</accession>
<dbReference type="InterPro" id="IPR002182">
    <property type="entry name" value="NB-ARC"/>
</dbReference>
<dbReference type="SUPFAM" id="SSF52540">
    <property type="entry name" value="P-loop containing nucleoside triphosphate hydrolases"/>
    <property type="match status" value="1"/>
</dbReference>
<dbReference type="PRINTS" id="PR00364">
    <property type="entry name" value="DISEASERSIST"/>
</dbReference>
<dbReference type="GeneID" id="120264699"/>
<comment type="similarity">
    <text evidence="1">Belongs to the disease resistance NB-LRR family.</text>
</comment>
<dbReference type="AlphaFoldDB" id="A0AB40BMT3"/>
<dbReference type="RefSeq" id="XP_039128454.1">
    <property type="nucleotide sequence ID" value="XM_039272520.1"/>
</dbReference>
<keyword evidence="3" id="KW-0677">Repeat</keyword>
<sequence length="349" mass="38861">MGEGQAVVSAFIQGLCKSLHTSVATSELSLAVKKELGNLLQAFLAIELTVLEAAEEKLNNSKVLITWLRDLKEAAYDADDVLERLALTDPEVNDMKVMVQPSCLILSCTSSLQHPAQKMVGMIKAIRTRVEKLVKKQPKRLDLQLPSSRLTGNTEITSYHPKADEDTEKMIQLLTSEESSSHPGLSIIAIVGRGGVGKTTLARIVFDEHRVASHFQLKVWVTASEMYDAGRLLRSIGESAAGYPFPDSFTLEEIVNNLKNRLVGKRYLLILDDVRNEILGWEILQEKLEDGLSGSKIVITTENEEIAKKMRLPFLLYHLQGLSHEDSWSLFKECALSLDQEACQNSRET</sequence>
<feature type="domain" description="Disease resistance N-terminal" evidence="8">
    <location>
        <begin position="7"/>
        <end position="87"/>
    </location>
</feature>
<feature type="domain" description="NB-ARC" evidence="7">
    <location>
        <begin position="166"/>
        <end position="336"/>
    </location>
</feature>
<dbReference type="Proteomes" id="UP001515500">
    <property type="component" value="Chromosome 7"/>
</dbReference>
<organism evidence="9 10">
    <name type="scientific">Dioscorea cayennensis subsp. rotundata</name>
    <name type="common">White Guinea yam</name>
    <name type="synonym">Dioscorea rotundata</name>
    <dbReference type="NCBI Taxonomy" id="55577"/>
    <lineage>
        <taxon>Eukaryota</taxon>
        <taxon>Viridiplantae</taxon>
        <taxon>Streptophyta</taxon>
        <taxon>Embryophyta</taxon>
        <taxon>Tracheophyta</taxon>
        <taxon>Spermatophyta</taxon>
        <taxon>Magnoliopsida</taxon>
        <taxon>Liliopsida</taxon>
        <taxon>Dioscoreales</taxon>
        <taxon>Dioscoreaceae</taxon>
        <taxon>Dioscorea</taxon>
    </lineage>
</organism>
<evidence type="ECO:0000256" key="6">
    <source>
        <dbReference type="ARBA" id="ARBA00022840"/>
    </source>
</evidence>
<protein>
    <submittedName>
        <fullName evidence="10">Disease resistance protein RGA2-like</fullName>
    </submittedName>
</protein>
<dbReference type="GO" id="GO:0043531">
    <property type="term" value="F:ADP binding"/>
    <property type="evidence" value="ECO:0007669"/>
    <property type="project" value="InterPro"/>
</dbReference>
<evidence type="ECO:0000256" key="5">
    <source>
        <dbReference type="ARBA" id="ARBA00022821"/>
    </source>
</evidence>
<gene>
    <name evidence="10" type="primary">LOC120264699</name>
</gene>
<evidence type="ECO:0000256" key="3">
    <source>
        <dbReference type="ARBA" id="ARBA00022737"/>
    </source>
</evidence>
<dbReference type="PANTHER" id="PTHR36766">
    <property type="entry name" value="PLANT BROAD-SPECTRUM MILDEW RESISTANCE PROTEIN RPW8"/>
    <property type="match status" value="1"/>
</dbReference>
<dbReference type="Pfam" id="PF00931">
    <property type="entry name" value="NB-ARC"/>
    <property type="match status" value="1"/>
</dbReference>
<evidence type="ECO:0000313" key="9">
    <source>
        <dbReference type="Proteomes" id="UP001515500"/>
    </source>
</evidence>
<proteinExistence type="inferred from homology"/>
<keyword evidence="2" id="KW-0433">Leucine-rich repeat</keyword>
<evidence type="ECO:0000256" key="4">
    <source>
        <dbReference type="ARBA" id="ARBA00022741"/>
    </source>
</evidence>
<dbReference type="InterPro" id="IPR027417">
    <property type="entry name" value="P-loop_NTPase"/>
</dbReference>
<dbReference type="Gene3D" id="3.40.50.300">
    <property type="entry name" value="P-loop containing nucleotide triphosphate hydrolases"/>
    <property type="match status" value="1"/>
</dbReference>